<proteinExistence type="predicted"/>
<evidence type="ECO:0008006" key="3">
    <source>
        <dbReference type="Google" id="ProtNLM"/>
    </source>
</evidence>
<name>A0A365U7S5_9RHOB</name>
<dbReference type="SUPFAM" id="SSF52172">
    <property type="entry name" value="CheY-like"/>
    <property type="match status" value="1"/>
</dbReference>
<protein>
    <recommendedName>
        <fullName evidence="3">Response regulator receiver domain-containing protein</fullName>
    </recommendedName>
</protein>
<evidence type="ECO:0000313" key="2">
    <source>
        <dbReference type="Proteomes" id="UP000253370"/>
    </source>
</evidence>
<dbReference type="Gene3D" id="3.40.50.2300">
    <property type="match status" value="1"/>
</dbReference>
<comment type="caution">
    <text evidence="1">The sequence shown here is derived from an EMBL/GenBank/DDBJ whole genome shotgun (WGS) entry which is preliminary data.</text>
</comment>
<organism evidence="1 2">
    <name type="scientific">Rhodosalinus halophilus</name>
    <dbReference type="NCBI Taxonomy" id="2259333"/>
    <lineage>
        <taxon>Bacteria</taxon>
        <taxon>Pseudomonadati</taxon>
        <taxon>Pseudomonadota</taxon>
        <taxon>Alphaproteobacteria</taxon>
        <taxon>Rhodobacterales</taxon>
        <taxon>Paracoccaceae</taxon>
        <taxon>Rhodosalinus</taxon>
    </lineage>
</organism>
<evidence type="ECO:0000313" key="1">
    <source>
        <dbReference type="EMBL" id="RBI84813.1"/>
    </source>
</evidence>
<dbReference type="AlphaFoldDB" id="A0A365U7S5"/>
<keyword evidence="2" id="KW-1185">Reference proteome</keyword>
<accession>A0A365U7S5</accession>
<dbReference type="OrthoDB" id="7874292at2"/>
<dbReference type="Proteomes" id="UP000253370">
    <property type="component" value="Unassembled WGS sequence"/>
</dbReference>
<reference evidence="1 2" key="1">
    <citation type="submission" date="2018-07" db="EMBL/GenBank/DDBJ databases">
        <title>Rhodosalinus sp. strain E84T genomic sequence and assembly.</title>
        <authorList>
            <person name="Liu Z.-W."/>
            <person name="Lu D.-C."/>
        </authorList>
    </citation>
    <scope>NUCLEOTIDE SEQUENCE [LARGE SCALE GENOMIC DNA]</scope>
    <source>
        <strain evidence="1 2">E84</strain>
    </source>
</reference>
<dbReference type="EMBL" id="QNTQ01000009">
    <property type="protein sequence ID" value="RBI84813.1"/>
    <property type="molecule type" value="Genomic_DNA"/>
</dbReference>
<dbReference type="RefSeq" id="WP_113289550.1">
    <property type="nucleotide sequence ID" value="NZ_QNTQ01000009.1"/>
</dbReference>
<gene>
    <name evidence="1" type="ORF">DRV85_11165</name>
</gene>
<sequence length="122" mass="13518">MRVLIVESKRELAELWQRHLERVGAEVRLAFVQEQAAREILMGSFEVIVMNAVLENGSAFAIADLAGYRRPEARVIFVSGTQFFSNGSLFDICPNACAIVQPSVPPEDLVALVQYHGQALET</sequence>
<dbReference type="InterPro" id="IPR011006">
    <property type="entry name" value="CheY-like_superfamily"/>
</dbReference>